<evidence type="ECO:0000256" key="1">
    <source>
        <dbReference type="ARBA" id="ARBA00003408"/>
    </source>
</evidence>
<evidence type="ECO:0000313" key="14">
    <source>
        <dbReference type="EMBL" id="KLL37239.1"/>
    </source>
</evidence>
<dbReference type="NCBIfam" id="TIGR00797">
    <property type="entry name" value="matE"/>
    <property type="match status" value="1"/>
</dbReference>
<evidence type="ECO:0000256" key="5">
    <source>
        <dbReference type="ARBA" id="ARBA00022448"/>
    </source>
</evidence>
<feature type="transmembrane region" description="Helical" evidence="13">
    <location>
        <begin position="240"/>
        <end position="260"/>
    </location>
</feature>
<gene>
    <name evidence="15" type="primary">norM_1</name>
    <name evidence="15" type="ORF">NCTC8181_01050</name>
    <name evidence="16" type="ORF">NCTC9828_00187</name>
    <name evidence="14" type="ORF">WA04_07935</name>
</gene>
<evidence type="ECO:0000256" key="11">
    <source>
        <dbReference type="ARBA" id="ARBA00023136"/>
    </source>
</evidence>
<evidence type="ECO:0000256" key="4">
    <source>
        <dbReference type="ARBA" id="ARBA00020268"/>
    </source>
</evidence>
<dbReference type="GO" id="GO:0015297">
    <property type="term" value="F:antiporter activity"/>
    <property type="evidence" value="ECO:0007669"/>
    <property type="project" value="UniProtKB-KW"/>
</dbReference>
<dbReference type="Proteomes" id="UP000035346">
    <property type="component" value="Unassembled WGS sequence"/>
</dbReference>
<evidence type="ECO:0000256" key="12">
    <source>
        <dbReference type="ARBA" id="ARBA00031636"/>
    </source>
</evidence>
<feature type="transmembrane region" description="Helical" evidence="13">
    <location>
        <begin position="81"/>
        <end position="105"/>
    </location>
</feature>
<evidence type="ECO:0000313" key="16">
    <source>
        <dbReference type="EMBL" id="SUN27193.1"/>
    </source>
</evidence>
<evidence type="ECO:0000313" key="15">
    <source>
        <dbReference type="EMBL" id="SQA18045.1"/>
    </source>
</evidence>
<keyword evidence="9 13" id="KW-1133">Transmembrane helix</keyword>
<keyword evidence="8 13" id="KW-0812">Transmembrane</keyword>
<feature type="transmembrane region" description="Helical" evidence="13">
    <location>
        <begin position="266"/>
        <end position="286"/>
    </location>
</feature>
<dbReference type="EMBL" id="UAVB01000001">
    <property type="protein sequence ID" value="SQA18045.1"/>
    <property type="molecule type" value="Genomic_DNA"/>
</dbReference>
<dbReference type="InterPro" id="IPR002528">
    <property type="entry name" value="MATE_fam"/>
</dbReference>
<evidence type="ECO:0000256" key="7">
    <source>
        <dbReference type="ARBA" id="ARBA00022475"/>
    </source>
</evidence>
<comment type="caution">
    <text evidence="14">The sequence shown here is derived from an EMBL/GenBank/DDBJ whole genome shotgun (WGS) entry which is preliminary data.</text>
</comment>
<feature type="transmembrane region" description="Helical" evidence="13">
    <location>
        <begin position="49"/>
        <end position="69"/>
    </location>
</feature>
<feature type="transmembrane region" description="Helical" evidence="13">
    <location>
        <begin position="298"/>
        <end position="318"/>
    </location>
</feature>
<evidence type="ECO:0000256" key="9">
    <source>
        <dbReference type="ARBA" id="ARBA00022989"/>
    </source>
</evidence>
<name>A0A076Z424_STRAG</name>
<reference evidence="18 19" key="2">
    <citation type="submission" date="2018-06" db="EMBL/GenBank/DDBJ databases">
        <authorList>
            <consortium name="Pathogen Informatics"/>
            <person name="Doyle S."/>
        </authorList>
    </citation>
    <scope>NUCLEOTIDE SEQUENCE [LARGE SCALE GENOMIC DNA]</scope>
    <source>
        <strain evidence="15 18">NCTC8181</strain>
        <strain evidence="16 19">NCTC9828</strain>
    </source>
</reference>
<dbReference type="AlphaFoldDB" id="A0A076Z424"/>
<feature type="transmembrane region" description="Helical" evidence="13">
    <location>
        <begin position="125"/>
        <end position="143"/>
    </location>
</feature>
<feature type="transmembrane region" description="Helical" evidence="13">
    <location>
        <begin position="182"/>
        <end position="204"/>
    </location>
</feature>
<dbReference type="PANTHER" id="PTHR43298">
    <property type="entry name" value="MULTIDRUG RESISTANCE PROTEIN NORM-RELATED"/>
    <property type="match status" value="1"/>
</dbReference>
<evidence type="ECO:0000256" key="13">
    <source>
        <dbReference type="SAM" id="Phobius"/>
    </source>
</evidence>
<proteinExistence type="inferred from homology"/>
<evidence type="ECO:0000256" key="3">
    <source>
        <dbReference type="ARBA" id="ARBA00010199"/>
    </source>
</evidence>
<comment type="subcellular location">
    <subcellularLocation>
        <location evidence="2">Cell membrane</location>
        <topology evidence="2">Multi-pass membrane protein</topology>
    </subcellularLocation>
</comment>
<evidence type="ECO:0000313" key="17">
    <source>
        <dbReference type="Proteomes" id="UP000035346"/>
    </source>
</evidence>
<evidence type="ECO:0000313" key="19">
    <source>
        <dbReference type="Proteomes" id="UP000255140"/>
    </source>
</evidence>
<evidence type="ECO:0000256" key="6">
    <source>
        <dbReference type="ARBA" id="ARBA00022449"/>
    </source>
</evidence>
<dbReference type="InterPro" id="IPR050222">
    <property type="entry name" value="MATE_MdtK"/>
</dbReference>
<keyword evidence="11 13" id="KW-0472">Membrane</keyword>
<keyword evidence="5" id="KW-0813">Transport</keyword>
<dbReference type="GO" id="GO:0006811">
    <property type="term" value="P:monoatomic ion transport"/>
    <property type="evidence" value="ECO:0007669"/>
    <property type="project" value="UniProtKB-KW"/>
</dbReference>
<dbReference type="RefSeq" id="WP_001270712.1">
    <property type="nucleotide sequence ID" value="NZ_CAACXY010000001.1"/>
</dbReference>
<keyword evidence="6" id="KW-0050">Antiport</keyword>
<dbReference type="Proteomes" id="UP000255140">
    <property type="component" value="Unassembled WGS sequence"/>
</dbReference>
<evidence type="ECO:0000313" key="18">
    <source>
        <dbReference type="Proteomes" id="UP000250200"/>
    </source>
</evidence>
<protein>
    <recommendedName>
        <fullName evidence="4">Probable multidrug resistance protein NorM</fullName>
    </recommendedName>
    <alternativeName>
        <fullName evidence="12">Multidrug-efflux transporter</fullName>
    </alternativeName>
</protein>
<evidence type="ECO:0000256" key="10">
    <source>
        <dbReference type="ARBA" id="ARBA00023065"/>
    </source>
</evidence>
<keyword evidence="10" id="KW-0406">Ion transport</keyword>
<comment type="similarity">
    <text evidence="3">Belongs to the multi antimicrobial extrusion (MATE) (TC 2.A.66.1) family.</text>
</comment>
<sequence>MRYSKEIIQLAIPAMIENILQMLMGVVDNYLVAQLGVVAVSGVSVANNIITVYQAIFIALGASIASLLAKSLAGSEKDDAILVCSQAIFLTLLIGAVLGIISIVFGQTFFKLLGTTKSVAQVGGLYLAIVGGGVVTLGMLTTLGSFLRVQGQPRLPMYVSIFVNFLNAVLSGFAIFEWRYGLVGVAVSTLIARLIGICILAKYLPIKKIIKRMTWKISAQIWNLALPSAGERLMMRAGDVVIVAIVVQLGTNVVAGNAIGETLTQFNYMPGLGIATATIILTAKYVGQKNRESIEETIQSSYYIGLVLMILISSFMLLAGKPLTQLFTNNPSAIKGSLIVILLSFVGVPATIGTLVYTAAWQGLGNAKLPFYTTTIGMWLIRVVLGYLLGIVFELGLLGVWMATIADNIFRWLFLKVRYHRYIQKM</sequence>
<dbReference type="InterPro" id="IPR048279">
    <property type="entry name" value="MdtK-like"/>
</dbReference>
<feature type="transmembrane region" description="Helical" evidence="13">
    <location>
        <begin position="338"/>
        <end position="357"/>
    </location>
</feature>
<evidence type="ECO:0000256" key="8">
    <source>
        <dbReference type="ARBA" id="ARBA00022692"/>
    </source>
</evidence>
<keyword evidence="7" id="KW-1003">Cell membrane</keyword>
<evidence type="ECO:0000256" key="2">
    <source>
        <dbReference type="ARBA" id="ARBA00004651"/>
    </source>
</evidence>
<dbReference type="Proteomes" id="UP000250200">
    <property type="component" value="Unassembled WGS sequence"/>
</dbReference>
<dbReference type="EMBL" id="UHEW01000005">
    <property type="protein sequence ID" value="SUN27193.1"/>
    <property type="molecule type" value="Genomic_DNA"/>
</dbReference>
<feature type="transmembrane region" description="Helical" evidence="13">
    <location>
        <begin position="155"/>
        <end position="176"/>
    </location>
</feature>
<dbReference type="PIRSF" id="PIRSF006603">
    <property type="entry name" value="DinF"/>
    <property type="match status" value="1"/>
</dbReference>
<accession>A0A076Z424</accession>
<dbReference type="EMBL" id="LBKL01000078">
    <property type="protein sequence ID" value="KLL37239.1"/>
    <property type="molecule type" value="Genomic_DNA"/>
</dbReference>
<dbReference type="PANTHER" id="PTHR43298:SF2">
    <property type="entry name" value="FMN_FAD EXPORTER YEEO-RELATED"/>
    <property type="match status" value="1"/>
</dbReference>
<reference evidence="14 17" key="1">
    <citation type="journal article" date="2015" name="PLoS ONE">
        <title>Genomic analysis reveals the molecular basis for capsule loss in the group B streptococcus population.</title>
        <authorList>
            <consortium name="DEVANI Consortium"/>
            <person name="Rosini R."/>
            <person name="Campisi E."/>
            <person name="De Chiara M."/>
            <person name="Tettelin H."/>
            <person name="Rinaudo D."/>
            <person name="Toniolo C."/>
            <person name="Metruccio M."/>
            <person name="Guidotti S."/>
            <person name="Sorensen U.B."/>
            <person name="Kilian M."/>
            <person name="Ramirez M."/>
            <person name="Janulczyk R."/>
            <person name="Donati C."/>
            <person name="Grandi G."/>
            <person name="Margarit I."/>
        </authorList>
    </citation>
    <scope>NUCLEOTIDE SEQUENCE [LARGE SCALE GENOMIC DNA]</scope>
    <source>
        <strain evidence="14 17">DK-B-USS-215</strain>
    </source>
</reference>
<dbReference type="GO" id="GO:0005886">
    <property type="term" value="C:plasma membrane"/>
    <property type="evidence" value="ECO:0007669"/>
    <property type="project" value="UniProtKB-SubCell"/>
</dbReference>
<comment type="function">
    <text evidence="1">Multidrug efflux pump.</text>
</comment>
<dbReference type="GO" id="GO:0042910">
    <property type="term" value="F:xenobiotic transmembrane transporter activity"/>
    <property type="evidence" value="ECO:0007669"/>
    <property type="project" value="InterPro"/>
</dbReference>
<organism evidence="14 17">
    <name type="scientific">Streptococcus agalactiae</name>
    <dbReference type="NCBI Taxonomy" id="1311"/>
    <lineage>
        <taxon>Bacteria</taxon>
        <taxon>Bacillati</taxon>
        <taxon>Bacillota</taxon>
        <taxon>Bacilli</taxon>
        <taxon>Lactobacillales</taxon>
        <taxon>Streptococcaceae</taxon>
        <taxon>Streptococcus</taxon>
    </lineage>
</organism>
<dbReference type="Pfam" id="PF01554">
    <property type="entry name" value="MatE"/>
    <property type="match status" value="2"/>
</dbReference>